<dbReference type="GO" id="GO:0000287">
    <property type="term" value="F:magnesium ion binding"/>
    <property type="evidence" value="ECO:0007669"/>
    <property type="project" value="InterPro"/>
</dbReference>
<dbReference type="InterPro" id="IPR029099">
    <property type="entry name" value="Pribosyltran_N"/>
</dbReference>
<dbReference type="GO" id="GO:0005737">
    <property type="term" value="C:cytoplasm"/>
    <property type="evidence" value="ECO:0007669"/>
    <property type="project" value="TreeGrafter"/>
</dbReference>
<keyword evidence="1" id="KW-0545">Nucleotide biosynthesis</keyword>
<dbReference type="RefSeq" id="WP_196300884.1">
    <property type="nucleotide sequence ID" value="NZ_WNHN01000902.1"/>
</dbReference>
<feature type="domain" description="Ribose-phosphate pyrophosphokinase N-terminal" evidence="2">
    <location>
        <begin position="1"/>
        <end position="55"/>
    </location>
</feature>
<proteinExistence type="predicted"/>
<dbReference type="SMART" id="SM01400">
    <property type="entry name" value="Pribosyltran_N"/>
    <property type="match status" value="1"/>
</dbReference>
<dbReference type="SUPFAM" id="SSF53271">
    <property type="entry name" value="PRTase-like"/>
    <property type="match status" value="1"/>
</dbReference>
<dbReference type="GO" id="GO:0006164">
    <property type="term" value="P:purine nucleotide biosynthetic process"/>
    <property type="evidence" value="ECO:0007669"/>
    <property type="project" value="TreeGrafter"/>
</dbReference>
<comment type="caution">
    <text evidence="3">The sequence shown here is derived from an EMBL/GenBank/DDBJ whole genome shotgun (WGS) entry which is preliminary data.</text>
</comment>
<sequence>IMELLQLLDAAKRASPSEIIVVLPYYGYARQDKKEGKHHRGPIGAKLVADLINTAAGRRFTSVIAIDLHAEAIEGFFDVG</sequence>
<evidence type="ECO:0000256" key="1">
    <source>
        <dbReference type="ARBA" id="ARBA00022727"/>
    </source>
</evidence>
<feature type="non-terminal residue" evidence="3">
    <location>
        <position position="80"/>
    </location>
</feature>
<dbReference type="EMBL" id="WNHN01000902">
    <property type="protein sequence ID" value="MTV78296.1"/>
    <property type="molecule type" value="Genomic_DNA"/>
</dbReference>
<evidence type="ECO:0000313" key="4">
    <source>
        <dbReference type="Proteomes" id="UP000729182"/>
    </source>
</evidence>
<gene>
    <name evidence="3" type="ORF">GM535_13870</name>
</gene>
<accession>A0AAW9W8U7</accession>
<dbReference type="InterPro" id="IPR005946">
    <property type="entry name" value="Rib-P_diPkinase"/>
</dbReference>
<reference evidence="3" key="1">
    <citation type="submission" date="2019-11" db="EMBL/GenBank/DDBJ databases">
        <title>Growth characteristics of pneumococcus vary with the chemical composition of the capsule and with environmental conditions.</title>
        <authorList>
            <person name="Tothpal A."/>
            <person name="Desobry K."/>
            <person name="Joshi S."/>
            <person name="Wyllie A.L."/>
            <person name="Weinberger D.M."/>
        </authorList>
    </citation>
    <scope>NUCLEOTIDE SEQUENCE</scope>
    <source>
        <strain evidence="3">Pnumococcus10A</strain>
    </source>
</reference>
<evidence type="ECO:0000313" key="3">
    <source>
        <dbReference type="EMBL" id="MTV78296.1"/>
    </source>
</evidence>
<dbReference type="Pfam" id="PF13793">
    <property type="entry name" value="Pribosyltran_N"/>
    <property type="match status" value="1"/>
</dbReference>
<dbReference type="Gene3D" id="3.40.50.2020">
    <property type="match status" value="1"/>
</dbReference>
<protein>
    <submittedName>
        <fullName evidence="3">Phosphoribosylpyrophosphate synthetase</fullName>
    </submittedName>
</protein>
<dbReference type="AlphaFoldDB" id="A0AAW9W8U7"/>
<dbReference type="GO" id="GO:0004749">
    <property type="term" value="F:ribose phosphate diphosphokinase activity"/>
    <property type="evidence" value="ECO:0007669"/>
    <property type="project" value="TreeGrafter"/>
</dbReference>
<dbReference type="PANTHER" id="PTHR10210:SF41">
    <property type="entry name" value="RIBOSE-PHOSPHATE PYROPHOSPHOKINASE 1, CHLOROPLASTIC"/>
    <property type="match status" value="1"/>
</dbReference>
<dbReference type="InterPro" id="IPR029057">
    <property type="entry name" value="PRTase-like"/>
</dbReference>
<dbReference type="GO" id="GO:0002189">
    <property type="term" value="C:ribose phosphate diphosphokinase complex"/>
    <property type="evidence" value="ECO:0007669"/>
    <property type="project" value="TreeGrafter"/>
</dbReference>
<organism evidence="3 4">
    <name type="scientific">Streptococcus pneumoniae</name>
    <dbReference type="NCBI Taxonomy" id="1313"/>
    <lineage>
        <taxon>Bacteria</taxon>
        <taxon>Bacillati</taxon>
        <taxon>Bacillota</taxon>
        <taxon>Bacilli</taxon>
        <taxon>Lactobacillales</taxon>
        <taxon>Streptococcaceae</taxon>
        <taxon>Streptococcus</taxon>
    </lineage>
</organism>
<name>A0AAW9W8U7_STREE</name>
<dbReference type="FunFam" id="3.40.50.2020:FF:000014">
    <property type="entry name" value="Ribose-phosphate pyrophosphokinase 1"/>
    <property type="match status" value="1"/>
</dbReference>
<dbReference type="Proteomes" id="UP000729182">
    <property type="component" value="Unassembled WGS sequence"/>
</dbReference>
<dbReference type="PANTHER" id="PTHR10210">
    <property type="entry name" value="RIBOSE-PHOSPHATE DIPHOSPHOKINASE FAMILY MEMBER"/>
    <property type="match status" value="1"/>
</dbReference>
<evidence type="ECO:0000259" key="2">
    <source>
        <dbReference type="Pfam" id="PF13793"/>
    </source>
</evidence>
<feature type="non-terminal residue" evidence="3">
    <location>
        <position position="1"/>
    </location>
</feature>
<dbReference type="GO" id="GO:0006015">
    <property type="term" value="P:5-phosphoribose 1-diphosphate biosynthetic process"/>
    <property type="evidence" value="ECO:0007669"/>
    <property type="project" value="TreeGrafter"/>
</dbReference>